<evidence type="ECO:0000259" key="1">
    <source>
        <dbReference type="Pfam" id="PF13547"/>
    </source>
</evidence>
<dbReference type="InterPro" id="IPR025195">
    <property type="entry name" value="GTA_TIM_dom"/>
</dbReference>
<dbReference type="Pfam" id="PF23666">
    <property type="entry name" value="Rcc01698_C"/>
    <property type="match status" value="1"/>
</dbReference>
<accession>A0A0K0Y6F8</accession>
<dbReference type="EMBL" id="CP012160">
    <property type="protein sequence ID" value="AKS46481.1"/>
    <property type="molecule type" value="Genomic_DNA"/>
</dbReference>
<evidence type="ECO:0000313" key="5">
    <source>
        <dbReference type="Proteomes" id="UP000067444"/>
    </source>
</evidence>
<dbReference type="InterPro" id="IPR056490">
    <property type="entry name" value="Rcc01698_C"/>
</dbReference>
<dbReference type="Gene3D" id="3.20.20.80">
    <property type="entry name" value="Glycosidases"/>
    <property type="match status" value="1"/>
</dbReference>
<dbReference type="RefSeq" id="WP_049834779.1">
    <property type="nucleotide sequence ID" value="NZ_CP012160.1"/>
</dbReference>
<keyword evidence="5" id="KW-1185">Reference proteome</keyword>
<dbReference type="SUPFAM" id="SSF51445">
    <property type="entry name" value="(Trans)glycosidases"/>
    <property type="match status" value="1"/>
</dbReference>
<dbReference type="KEGG" id="otm:OSB_19410"/>
<organism evidence="4 5">
    <name type="scientific">Octadecabacter temperatus</name>
    <dbReference type="NCBI Taxonomy" id="1458307"/>
    <lineage>
        <taxon>Bacteria</taxon>
        <taxon>Pseudomonadati</taxon>
        <taxon>Pseudomonadota</taxon>
        <taxon>Alphaproteobacteria</taxon>
        <taxon>Rhodobacterales</taxon>
        <taxon>Roseobacteraceae</taxon>
        <taxon>Octadecabacter</taxon>
    </lineage>
</organism>
<dbReference type="OrthoDB" id="8445115at2"/>
<gene>
    <name evidence="4" type="ORF">OSB_19410</name>
</gene>
<evidence type="ECO:0000313" key="4">
    <source>
        <dbReference type="EMBL" id="AKS46481.1"/>
    </source>
</evidence>
<feature type="domain" description="Rcc01698-like C-terminal" evidence="3">
    <location>
        <begin position="1047"/>
        <end position="1147"/>
    </location>
</feature>
<evidence type="ECO:0000259" key="3">
    <source>
        <dbReference type="Pfam" id="PF23666"/>
    </source>
</evidence>
<dbReference type="Pfam" id="PF13550">
    <property type="entry name" value="Phage-tail_3"/>
    <property type="match status" value="1"/>
</dbReference>
<dbReference type="STRING" id="1458307.OSB_19410"/>
<dbReference type="PATRIC" id="fig|1458307.3.peg.1956"/>
<dbReference type="InterPro" id="IPR032876">
    <property type="entry name" value="J_dom"/>
</dbReference>
<dbReference type="Proteomes" id="UP000067444">
    <property type="component" value="Chromosome"/>
</dbReference>
<dbReference type="CDD" id="cd19607">
    <property type="entry name" value="GTA_TIM-barrel-like"/>
    <property type="match status" value="1"/>
</dbReference>
<reference evidence="4 5" key="1">
    <citation type="journal article" date="2015" name="Genome Announc.">
        <title>Closed Genome Sequence of Octadecabacter temperatus SB1, the First Mesophilic Species of the Genus Octadecabacter.</title>
        <authorList>
            <person name="Voget S."/>
            <person name="Billerbeck S."/>
            <person name="Simon M."/>
            <person name="Daniel R."/>
        </authorList>
    </citation>
    <scope>NUCLEOTIDE SEQUENCE [LARGE SCALE GENOMIC DNA]</scope>
    <source>
        <strain evidence="4 5">SB1</strain>
    </source>
</reference>
<evidence type="ECO:0000259" key="2">
    <source>
        <dbReference type="Pfam" id="PF13550"/>
    </source>
</evidence>
<feature type="domain" description="Tip attachment protein J" evidence="2">
    <location>
        <begin position="796"/>
        <end position="954"/>
    </location>
</feature>
<sequence length="1300" mass="140325">MATIVLSAAGMALGGTMGGTVLGLGMGAIGRAVGATLGRVIDQRIMGAGSETVETGRVDRFRLTGASEGAGMSRLYGRMRIAGQVIWATEFVETSTTTGGGKGGSSTPATKTFSYTVSLAIALSEGEISRVGRVWADGVEIARDDLNMRVYSGADDQLPDPKMEAVEGAGQVPAYRGTAYVVLEDLELGQFGNRVPQFSFEVMRPGQGDDAVHSDLGSLVTGVALVPGTGEYSLATTPVTISKGFGQVESANVNTPSGKSDYSVAVEALEEELPNCGSVTMVVSWFGDDLRCGDCTIKPKVEQTTADGTEMAWSVSSVARAAAEVVPMEAGRPVYGGTPADDAVVEALRDLSARGQKAVFYPFILMEQLDGNTLIDPWTGSAGQPRLPWRGRITTSLAPTQANTPDQTVTADAEVAAFFGAAQASDFATVGDKVVYSGPNEWSYRRFILHYAHLCALAGDVDAFCIGSEMRSLTQIRGASGFPAVQALIDLTADVRTILGPDVKIGYAADWSEYHGYQPSGTADKLFHLDALWADQEIDFIGIDNYMPLSDWREGEDHLDADYGSIYNLDYLGANVEGGEGYDWYYHSSEAADAQIRTPITDGEGEPWIWRHKDIRNWWMNAHHEREGGVRAALPTAWEPGSKPIWFTEVGCAAVDKGTNEPNRFVDLKSSESGLPRASNGIRDDYIQMQYLRTLFSHYADPSLNPTSPVTGLQMVDPERIHVWAWDARPFPAFPGNGELWSDNVNYARGHWINGRAASRPLSSVVAEICENAGVTAYDVSALHGVVRGYGVEDVATARSALQPLMVAYGFDAIERDGVLVFRTRGARLDADIDAGQLVYEDDAEGAIELTRSQEAEVSGRVRVGFVESDADYEVRTTEATFPDEEGQTTSTSELPLVLTSAEGQRIAERWLSEARVARDTARLTLPPSMMSVGAGDVIRLPDEHGDGLFRVDQSDQTDRQALEVVRIEPAIYEPQDVTETSFDLRSFVPPVPVEMMLMELPLLSGDEDPVAPYVAASGVPWPGSVALYSATQDSGYGLNRLLTSSSTIGLTQTDLPKACVGLYDRGPALRVQTIRGDLQSVSLDQVLGGANFAAIGDGSSDNWEVFQFAEAEIVDENTFEVRMRLRGQAGTGGLMPDQWPAGSVFVLLNGVPEQIELASSARGVTQHFRYGPGTRPLSDPSYQHRVDAFSGVGLRPYSVAHLRAATDGGALDVTWVRRTRLEGDSWETEDVPLSEAFERYRVRVFKDGVQVRQVTVSQPNWTYTAFMQALDGAGETYIEVAQVSETYGEGLVNGLRLGA</sequence>
<name>A0A0K0Y6F8_9RHOB</name>
<protein>
    <submittedName>
        <fullName evidence="4">Uncharacterized protein</fullName>
    </submittedName>
</protein>
<feature type="domain" description="GTA TIM-barrel-like" evidence="1">
    <location>
        <begin position="442"/>
        <end position="735"/>
    </location>
</feature>
<dbReference type="InterPro" id="IPR017853">
    <property type="entry name" value="GH"/>
</dbReference>
<proteinExistence type="predicted"/>
<dbReference type="Pfam" id="PF13547">
    <property type="entry name" value="GTA_TIM"/>
    <property type="match status" value="1"/>
</dbReference>